<sequence>MAAPSETEDPPKEDSGTRWYVVLLHVIAVGVALAALGAFFYFALRFTLSPIDDHGQAGGNTDPGRSLRFYLDRPAKEALVQVGGNLILLAPLGVLLPVVSTRMRGPVRLALVGAVVSLMIETVQGTVVLGRAFDVDDVILNTVGVVLAYLLIGRKTSRLLRGRS</sequence>
<dbReference type="InterPro" id="IPR006976">
    <property type="entry name" value="VanZ-like"/>
</dbReference>
<dbReference type="Pfam" id="PF04892">
    <property type="entry name" value="VanZ"/>
    <property type="match status" value="1"/>
</dbReference>
<dbReference type="PANTHER" id="PTHR36834">
    <property type="entry name" value="MEMBRANE PROTEIN-RELATED"/>
    <property type="match status" value="1"/>
</dbReference>
<feature type="transmembrane region" description="Helical" evidence="1">
    <location>
        <begin position="20"/>
        <end position="44"/>
    </location>
</feature>
<keyword evidence="1" id="KW-1133">Transmembrane helix</keyword>
<feature type="transmembrane region" description="Helical" evidence="1">
    <location>
        <begin position="138"/>
        <end position="154"/>
    </location>
</feature>
<accession>A0ABP7VL69</accession>
<evidence type="ECO:0000256" key="1">
    <source>
        <dbReference type="SAM" id="Phobius"/>
    </source>
</evidence>
<dbReference type="Proteomes" id="UP001500683">
    <property type="component" value="Unassembled WGS sequence"/>
</dbReference>
<comment type="caution">
    <text evidence="3">The sequence shown here is derived from an EMBL/GenBank/DDBJ whole genome shotgun (WGS) entry which is preliminary data.</text>
</comment>
<dbReference type="InterPro" id="IPR053150">
    <property type="entry name" value="Teicoplanin_resist-assoc"/>
</dbReference>
<feature type="transmembrane region" description="Helical" evidence="1">
    <location>
        <begin position="111"/>
        <end position="132"/>
    </location>
</feature>
<evidence type="ECO:0000313" key="3">
    <source>
        <dbReference type="EMBL" id="GAA4069236.1"/>
    </source>
</evidence>
<organism evidence="3 4">
    <name type="scientific">Actinomadura miaoliensis</name>
    <dbReference type="NCBI Taxonomy" id="430685"/>
    <lineage>
        <taxon>Bacteria</taxon>
        <taxon>Bacillati</taxon>
        <taxon>Actinomycetota</taxon>
        <taxon>Actinomycetes</taxon>
        <taxon>Streptosporangiales</taxon>
        <taxon>Thermomonosporaceae</taxon>
        <taxon>Actinomadura</taxon>
    </lineage>
</organism>
<feature type="transmembrane region" description="Helical" evidence="1">
    <location>
        <begin position="78"/>
        <end position="99"/>
    </location>
</feature>
<evidence type="ECO:0000313" key="4">
    <source>
        <dbReference type="Proteomes" id="UP001500683"/>
    </source>
</evidence>
<dbReference type="RefSeq" id="WP_344945629.1">
    <property type="nucleotide sequence ID" value="NZ_BAAAZG010000015.1"/>
</dbReference>
<keyword evidence="1" id="KW-0472">Membrane</keyword>
<gene>
    <name evidence="3" type="ORF">GCM10022214_25460</name>
</gene>
<protein>
    <recommendedName>
        <fullName evidence="2">VanZ-like domain-containing protein</fullName>
    </recommendedName>
</protein>
<keyword evidence="1" id="KW-0812">Transmembrane</keyword>
<name>A0ABP7VL69_9ACTN</name>
<dbReference type="PANTHER" id="PTHR36834:SF1">
    <property type="entry name" value="INTEGRAL MEMBRANE PROTEIN"/>
    <property type="match status" value="1"/>
</dbReference>
<keyword evidence="4" id="KW-1185">Reference proteome</keyword>
<feature type="domain" description="VanZ-like" evidence="2">
    <location>
        <begin position="39"/>
        <end position="152"/>
    </location>
</feature>
<reference evidence="4" key="1">
    <citation type="journal article" date="2019" name="Int. J. Syst. Evol. Microbiol.">
        <title>The Global Catalogue of Microorganisms (GCM) 10K type strain sequencing project: providing services to taxonomists for standard genome sequencing and annotation.</title>
        <authorList>
            <consortium name="The Broad Institute Genomics Platform"/>
            <consortium name="The Broad Institute Genome Sequencing Center for Infectious Disease"/>
            <person name="Wu L."/>
            <person name="Ma J."/>
        </authorList>
    </citation>
    <scope>NUCLEOTIDE SEQUENCE [LARGE SCALE GENOMIC DNA]</scope>
    <source>
        <strain evidence="4">JCM 16702</strain>
    </source>
</reference>
<proteinExistence type="predicted"/>
<dbReference type="EMBL" id="BAAAZG010000015">
    <property type="protein sequence ID" value="GAA4069236.1"/>
    <property type="molecule type" value="Genomic_DNA"/>
</dbReference>
<evidence type="ECO:0000259" key="2">
    <source>
        <dbReference type="Pfam" id="PF04892"/>
    </source>
</evidence>